<reference evidence="10" key="1">
    <citation type="submission" date="2012-11" db="EMBL/GenBank/DDBJ databases">
        <authorList>
            <person name="Lucero-Rivera Y.E."/>
            <person name="Tovar-Ramirez D."/>
        </authorList>
    </citation>
    <scope>NUCLEOTIDE SEQUENCE [LARGE SCALE GENOMIC DNA]</scope>
    <source>
        <strain evidence="10">Araruama</strain>
    </source>
</reference>
<evidence type="ECO:0000256" key="3">
    <source>
        <dbReference type="ARBA" id="ARBA00022679"/>
    </source>
</evidence>
<evidence type="ECO:0000256" key="2">
    <source>
        <dbReference type="ARBA" id="ARBA00022475"/>
    </source>
</evidence>
<protein>
    <submittedName>
        <fullName evidence="9">UDP-N-acetylglucosamine:undecaprenyl-P N-acetylglucosaminyl 1-P transferase</fullName>
    </submittedName>
</protein>
<accession>A0A1V1NXA6</accession>
<keyword evidence="6 8" id="KW-0472">Membrane</keyword>
<keyword evidence="4 8" id="KW-0812">Transmembrane</keyword>
<evidence type="ECO:0000256" key="8">
    <source>
        <dbReference type="SAM" id="Phobius"/>
    </source>
</evidence>
<dbReference type="AlphaFoldDB" id="A0A1V1NXA6"/>
<comment type="caution">
    <text evidence="9">The sequence shown here is derived from an EMBL/GenBank/DDBJ whole genome shotgun (WGS) entry which is preliminary data.</text>
</comment>
<name>A0A1V1NXA6_9BACT</name>
<evidence type="ECO:0000256" key="4">
    <source>
        <dbReference type="ARBA" id="ARBA00022692"/>
    </source>
</evidence>
<dbReference type="CDD" id="cd06853">
    <property type="entry name" value="GT_WecA_like"/>
    <property type="match status" value="1"/>
</dbReference>
<organism evidence="9 10">
    <name type="scientific">Candidatus Magnetoglobus multicellularis str. Araruama</name>
    <dbReference type="NCBI Taxonomy" id="890399"/>
    <lineage>
        <taxon>Bacteria</taxon>
        <taxon>Pseudomonadati</taxon>
        <taxon>Thermodesulfobacteriota</taxon>
        <taxon>Desulfobacteria</taxon>
        <taxon>Desulfobacterales</taxon>
        <taxon>Desulfobacteraceae</taxon>
        <taxon>Candidatus Magnetoglobus</taxon>
    </lineage>
</organism>
<evidence type="ECO:0000313" key="10">
    <source>
        <dbReference type="Proteomes" id="UP000189670"/>
    </source>
</evidence>
<gene>
    <name evidence="9" type="ORF">OMM_11873</name>
</gene>
<comment type="subcellular location">
    <subcellularLocation>
        <location evidence="1">Cell membrane</location>
        <topology evidence="1">Multi-pass membrane protein</topology>
    </subcellularLocation>
</comment>
<proteinExistence type="predicted"/>
<dbReference type="GO" id="GO:0009103">
    <property type="term" value="P:lipopolysaccharide biosynthetic process"/>
    <property type="evidence" value="ECO:0007669"/>
    <property type="project" value="TreeGrafter"/>
</dbReference>
<keyword evidence="7" id="KW-0460">Magnesium</keyword>
<sequence>MSVIQHNFLTAVLFTALSGSILGFLRYNFNPASIFMGDGGSYFLGYIIAGLSITGAVKSQLGAALLIPLVALGVPIFDTLISPLRRFMLGQSLFKPDKGHIHHRLIAKGLSARRSVMIIYGISICLCLLSILLVNFRSEQAGLFLIILGSISIVFIRKIGYFDYFATDKLYGWFRDVTDEAGFTRDRRTFLALQLEITNARDLNTLWEKISNALDRLEFDMAQLHIHHTNEMQQAMETIHDDHPFNWIWMRSTFNDEADMSKASIFKIELPLLNDKYHSYGTLWLIKDLHRNSISHYTLRRVEHLRRSVIHALNKII</sequence>
<dbReference type="Pfam" id="PF00953">
    <property type="entry name" value="Glycos_transf_4"/>
    <property type="match status" value="1"/>
</dbReference>
<comment type="cofactor">
    <cofactor evidence="7">
        <name>Mg(2+)</name>
        <dbReference type="ChEBI" id="CHEBI:18420"/>
    </cofactor>
</comment>
<keyword evidence="5 8" id="KW-1133">Transmembrane helix</keyword>
<keyword evidence="2" id="KW-1003">Cell membrane</keyword>
<evidence type="ECO:0000256" key="7">
    <source>
        <dbReference type="PIRSR" id="PIRSR600715-1"/>
    </source>
</evidence>
<evidence type="ECO:0000256" key="1">
    <source>
        <dbReference type="ARBA" id="ARBA00004651"/>
    </source>
</evidence>
<dbReference type="Proteomes" id="UP000189670">
    <property type="component" value="Unassembled WGS sequence"/>
</dbReference>
<dbReference type="GO" id="GO:0046872">
    <property type="term" value="F:metal ion binding"/>
    <property type="evidence" value="ECO:0007669"/>
    <property type="project" value="UniProtKB-KW"/>
</dbReference>
<dbReference type="InterPro" id="IPR000715">
    <property type="entry name" value="Glycosyl_transferase_4"/>
</dbReference>
<keyword evidence="3 9" id="KW-0808">Transferase</keyword>
<dbReference type="PANTHER" id="PTHR22926">
    <property type="entry name" value="PHOSPHO-N-ACETYLMURAMOYL-PENTAPEPTIDE-TRANSFERASE"/>
    <property type="match status" value="1"/>
</dbReference>
<feature type="binding site" evidence="7">
    <location>
        <position position="38"/>
    </location>
    <ligand>
        <name>Mg(2+)</name>
        <dbReference type="ChEBI" id="CHEBI:18420"/>
    </ligand>
</feature>
<dbReference type="EMBL" id="ATBP01001522">
    <property type="protein sequence ID" value="ETR67175.1"/>
    <property type="molecule type" value="Genomic_DNA"/>
</dbReference>
<feature type="transmembrane region" description="Helical" evidence="8">
    <location>
        <begin position="63"/>
        <end position="81"/>
    </location>
</feature>
<feature type="transmembrane region" description="Helical" evidence="8">
    <location>
        <begin position="142"/>
        <end position="160"/>
    </location>
</feature>
<feature type="transmembrane region" description="Helical" evidence="8">
    <location>
        <begin position="117"/>
        <end position="136"/>
    </location>
</feature>
<dbReference type="PANTHER" id="PTHR22926:SF3">
    <property type="entry name" value="UNDECAPRENYL-PHOSPHATE ALPHA-N-ACETYLGLUCOSAMINYL 1-PHOSPHATE TRANSFERASE"/>
    <property type="match status" value="1"/>
</dbReference>
<dbReference type="GO" id="GO:0071555">
    <property type="term" value="P:cell wall organization"/>
    <property type="evidence" value="ECO:0007669"/>
    <property type="project" value="TreeGrafter"/>
</dbReference>
<evidence type="ECO:0000256" key="6">
    <source>
        <dbReference type="ARBA" id="ARBA00023136"/>
    </source>
</evidence>
<dbReference type="GO" id="GO:0005886">
    <property type="term" value="C:plasma membrane"/>
    <property type="evidence" value="ECO:0007669"/>
    <property type="project" value="UniProtKB-SubCell"/>
</dbReference>
<evidence type="ECO:0000313" key="9">
    <source>
        <dbReference type="EMBL" id="ETR67175.1"/>
    </source>
</evidence>
<feature type="transmembrane region" description="Helical" evidence="8">
    <location>
        <begin position="6"/>
        <end position="27"/>
    </location>
</feature>
<feature type="transmembrane region" description="Helical" evidence="8">
    <location>
        <begin position="39"/>
        <end position="57"/>
    </location>
</feature>
<dbReference type="GO" id="GO:0044038">
    <property type="term" value="P:cell wall macromolecule biosynthetic process"/>
    <property type="evidence" value="ECO:0007669"/>
    <property type="project" value="TreeGrafter"/>
</dbReference>
<dbReference type="GO" id="GO:0016780">
    <property type="term" value="F:phosphotransferase activity, for other substituted phosphate groups"/>
    <property type="evidence" value="ECO:0007669"/>
    <property type="project" value="InterPro"/>
</dbReference>
<evidence type="ECO:0000256" key="5">
    <source>
        <dbReference type="ARBA" id="ARBA00022989"/>
    </source>
</evidence>
<keyword evidence="7" id="KW-0479">Metal-binding</keyword>